<keyword evidence="1" id="KW-0732">Signal</keyword>
<dbReference type="EMBL" id="CP048222">
    <property type="protein sequence ID" value="QHT69315.1"/>
    <property type="molecule type" value="Genomic_DNA"/>
</dbReference>
<protein>
    <submittedName>
        <fullName evidence="3">DUF4159 domain-containing protein</fullName>
    </submittedName>
</protein>
<dbReference type="RefSeq" id="WP_162445304.1">
    <property type="nucleotide sequence ID" value="NZ_CP048222.1"/>
</dbReference>
<proteinExistence type="predicted"/>
<evidence type="ECO:0000313" key="4">
    <source>
        <dbReference type="Proteomes" id="UP000480178"/>
    </source>
</evidence>
<dbReference type="AlphaFoldDB" id="A0A6C0GMR6"/>
<feature type="signal peptide" evidence="1">
    <location>
        <begin position="1"/>
        <end position="30"/>
    </location>
</feature>
<keyword evidence="4" id="KW-1185">Reference proteome</keyword>
<reference evidence="3 4" key="1">
    <citation type="submission" date="2020-01" db="EMBL/GenBank/DDBJ databases">
        <authorList>
            <person name="Kim M.K."/>
        </authorList>
    </citation>
    <scope>NUCLEOTIDE SEQUENCE [LARGE SCALE GENOMIC DNA]</scope>
    <source>
        <strain evidence="3 4">172606-1</strain>
    </source>
</reference>
<evidence type="ECO:0000259" key="2">
    <source>
        <dbReference type="Pfam" id="PF13709"/>
    </source>
</evidence>
<name>A0A6C0GMR6_9BACT</name>
<evidence type="ECO:0000256" key="1">
    <source>
        <dbReference type="SAM" id="SignalP"/>
    </source>
</evidence>
<dbReference type="Pfam" id="PF13709">
    <property type="entry name" value="DUF4159"/>
    <property type="match status" value="1"/>
</dbReference>
<gene>
    <name evidence="3" type="ORF">GXP67_23080</name>
</gene>
<dbReference type="InterPro" id="IPR025297">
    <property type="entry name" value="DUF4159"/>
</dbReference>
<dbReference type="Proteomes" id="UP000480178">
    <property type="component" value="Chromosome"/>
</dbReference>
<sequence>MYTINNSSFYKTFLFLLSALVLLLTKQSVAQVPSYKIAKLKYNGGGDWYANKTSIPNLINFCNKNLKMNIAPEEEVVDVGSPEIFSYPFVHMTGHGNVVFTDAEARNLRKYLMSGGFLHIDDNYGLDKFIRLEMKKVFPELTFIELPFNHPVYHQKYNFANGLPKIHEHDGKPSQGFGLIYEGRLICFYSFETDLGNGWEDQSVHNDPEEKRQEALKMGANLLYFALTNY</sequence>
<evidence type="ECO:0000313" key="3">
    <source>
        <dbReference type="EMBL" id="QHT69315.1"/>
    </source>
</evidence>
<dbReference type="Gene3D" id="3.40.50.12140">
    <property type="entry name" value="Domain of unknown function DUF4159"/>
    <property type="match status" value="1"/>
</dbReference>
<feature type="chain" id="PRO_5025415535" evidence="1">
    <location>
        <begin position="31"/>
        <end position="230"/>
    </location>
</feature>
<accession>A0A6C0GMR6</accession>
<dbReference type="KEGG" id="rhoz:GXP67_23080"/>
<organism evidence="3 4">
    <name type="scientific">Rhodocytophaga rosea</name>
    <dbReference type="NCBI Taxonomy" id="2704465"/>
    <lineage>
        <taxon>Bacteria</taxon>
        <taxon>Pseudomonadati</taxon>
        <taxon>Bacteroidota</taxon>
        <taxon>Cytophagia</taxon>
        <taxon>Cytophagales</taxon>
        <taxon>Rhodocytophagaceae</taxon>
        <taxon>Rhodocytophaga</taxon>
    </lineage>
</organism>
<feature type="domain" description="DUF4159" evidence="2">
    <location>
        <begin position="36"/>
        <end position="227"/>
    </location>
</feature>